<feature type="coiled-coil region" evidence="1">
    <location>
        <begin position="365"/>
        <end position="395"/>
    </location>
</feature>
<protein>
    <submittedName>
        <fullName evidence="3">Uncharacterized protein DUF4153</fullName>
    </submittedName>
</protein>
<feature type="transmembrane region" description="Helical" evidence="2">
    <location>
        <begin position="20"/>
        <end position="38"/>
    </location>
</feature>
<dbReference type="Pfam" id="PF13687">
    <property type="entry name" value="DUF4153"/>
    <property type="match status" value="1"/>
</dbReference>
<accession>A0A2W7ICE5</accession>
<evidence type="ECO:0000256" key="2">
    <source>
        <dbReference type="SAM" id="Phobius"/>
    </source>
</evidence>
<feature type="transmembrane region" description="Helical" evidence="2">
    <location>
        <begin position="217"/>
        <end position="239"/>
    </location>
</feature>
<feature type="transmembrane region" description="Helical" evidence="2">
    <location>
        <begin position="251"/>
        <end position="273"/>
    </location>
</feature>
<name>A0A2W7ICE5_9FLAO</name>
<proteinExistence type="predicted"/>
<evidence type="ECO:0000313" key="4">
    <source>
        <dbReference type="Proteomes" id="UP000249542"/>
    </source>
</evidence>
<evidence type="ECO:0000256" key="1">
    <source>
        <dbReference type="SAM" id="Coils"/>
    </source>
</evidence>
<organism evidence="3 4">
    <name type="scientific">Mesonia algae</name>
    <dbReference type="NCBI Taxonomy" id="213248"/>
    <lineage>
        <taxon>Bacteria</taxon>
        <taxon>Pseudomonadati</taxon>
        <taxon>Bacteroidota</taxon>
        <taxon>Flavobacteriia</taxon>
        <taxon>Flavobacteriales</taxon>
        <taxon>Flavobacteriaceae</taxon>
        <taxon>Mesonia</taxon>
    </lineage>
</organism>
<feature type="transmembrane region" description="Helical" evidence="2">
    <location>
        <begin position="106"/>
        <end position="126"/>
    </location>
</feature>
<feature type="transmembrane region" description="Helical" evidence="2">
    <location>
        <begin position="77"/>
        <end position="94"/>
    </location>
</feature>
<feature type="transmembrane region" description="Helical" evidence="2">
    <location>
        <begin position="50"/>
        <end position="70"/>
    </location>
</feature>
<feature type="transmembrane region" description="Helical" evidence="2">
    <location>
        <begin position="138"/>
        <end position="166"/>
    </location>
</feature>
<dbReference type="InterPro" id="IPR025291">
    <property type="entry name" value="DUF4153"/>
</dbReference>
<feature type="transmembrane region" description="Helical" evidence="2">
    <location>
        <begin position="343"/>
        <end position="361"/>
    </location>
</feature>
<keyword evidence="4" id="KW-1185">Reference proteome</keyword>
<feature type="transmembrane region" description="Helical" evidence="2">
    <location>
        <begin position="178"/>
        <end position="196"/>
    </location>
</feature>
<keyword evidence="2" id="KW-1133">Transmembrane helix</keyword>
<comment type="caution">
    <text evidence="3">The sequence shown here is derived from an EMBL/GenBank/DDBJ whole genome shotgun (WGS) entry which is preliminary data.</text>
</comment>
<feature type="transmembrane region" description="Helical" evidence="2">
    <location>
        <begin position="318"/>
        <end position="336"/>
    </location>
</feature>
<gene>
    <name evidence="3" type="ORF">LX95_00419</name>
</gene>
<dbReference type="AlphaFoldDB" id="A0A2W7ICE5"/>
<keyword evidence="1" id="KW-0175">Coiled coil</keyword>
<feature type="transmembrane region" description="Helical" evidence="2">
    <location>
        <begin position="285"/>
        <end position="306"/>
    </location>
</feature>
<dbReference type="EMBL" id="QKYV01000001">
    <property type="protein sequence ID" value="PZW44089.1"/>
    <property type="molecule type" value="Genomic_DNA"/>
</dbReference>
<keyword evidence="2" id="KW-0812">Transmembrane</keyword>
<dbReference type="Proteomes" id="UP000249542">
    <property type="component" value="Unassembled WGS sequence"/>
</dbReference>
<evidence type="ECO:0000313" key="3">
    <source>
        <dbReference type="EMBL" id="PZW44089.1"/>
    </source>
</evidence>
<keyword evidence="2" id="KW-0472">Membrane</keyword>
<dbReference type="RefSeq" id="WP_111539759.1">
    <property type="nucleotide sequence ID" value="NZ_QKYV01000001.1"/>
</dbReference>
<reference evidence="3 4" key="1">
    <citation type="submission" date="2018-06" db="EMBL/GenBank/DDBJ databases">
        <title>Genomic Encyclopedia of Archaeal and Bacterial Type Strains, Phase II (KMG-II): from individual species to whole genera.</title>
        <authorList>
            <person name="Goeker M."/>
        </authorList>
    </citation>
    <scope>NUCLEOTIDE SEQUENCE [LARGE SCALE GENOMIC DNA]</scope>
    <source>
        <strain evidence="3 4">DSM 15361</strain>
    </source>
</reference>
<sequence length="582" mass="68174">MKYFNELPSKTYAAFKRFPLTILWSVLGSGFLIILILVEANIFDNYNAELLTLILGVSWLIGAQFFTESLADKKKGWLLKITIIVFLIVYYFSLPKNDFSSNPIVYIRWFLLLLAGHVFIFFAPFLKKWNKTDYWNYLQRIIIAIARSSLFSFVIFSGVSLAIVAIDNLFNIAIDDKIYLQLWVACVGIINTFIYLSDFPKKIYDTQQLYYTKALDVFLKFILIPILSLYLFIVYAYSIKIFIAWELPKGWVSYLISILAIIGFIIQIIIEPIRKTHPNQIIKKFYPLFYLLLLPLLVLLFVAIYTRISDYSFTENRYFLMLLGVWILGMSLYMLFSKKKRLSLFPISLFILCVLASYGPWSAFNVSVKAQVNELKQIVSEIKNKENQLISQEKANQFKSIARYLKERDKLFLADEFLGFKTNYITNRYSSGNYILDSLYGKEKAKQFSNSSYYNNNHYYYNSYNNNKGDKILVKDYDYFVEVNLSNYHNANYQFSHSPKELKLQQGENLLFTFNLDEKLLKTLSAYPDLKSAPKESFTYIFSNDIGSYKLIIRNFNFEKIDANSIKLRNLSAYVLIGYKKY</sequence>